<feature type="domain" description="Polymerase/histidinol phosphatase N-terminal" evidence="10">
    <location>
        <begin position="49"/>
        <end position="116"/>
    </location>
</feature>
<dbReference type="CDD" id="cd04485">
    <property type="entry name" value="DnaE_OBF"/>
    <property type="match status" value="1"/>
</dbReference>
<dbReference type="Pfam" id="PF17657">
    <property type="entry name" value="DNA_pol3_finger"/>
    <property type="match status" value="1"/>
</dbReference>
<dbReference type="Proteomes" id="UP000003994">
    <property type="component" value="Unassembled WGS sequence"/>
</dbReference>
<dbReference type="InterPro" id="IPR004365">
    <property type="entry name" value="NA-bd_OB_tRNA"/>
</dbReference>
<comment type="subcellular location">
    <subcellularLocation>
        <location evidence="1">Cytoplasm</location>
    </subcellularLocation>
</comment>
<comment type="caution">
    <text evidence="11">The sequence shown here is derived from an EMBL/GenBank/DDBJ whole genome shotgun (WGS) entry which is preliminary data.</text>
</comment>
<dbReference type="Gene3D" id="1.10.10.1600">
    <property type="entry name" value="Bacterial DNA polymerase III alpha subunit, thumb domain"/>
    <property type="match status" value="1"/>
</dbReference>
<dbReference type="InterPro" id="IPR003141">
    <property type="entry name" value="Pol/His_phosphatase_N"/>
</dbReference>
<evidence type="ECO:0000256" key="8">
    <source>
        <dbReference type="ARBA" id="ARBA00022932"/>
    </source>
</evidence>
<dbReference type="SUPFAM" id="SSF160975">
    <property type="entry name" value="AF1531-like"/>
    <property type="match status" value="1"/>
</dbReference>
<dbReference type="CDD" id="cd12113">
    <property type="entry name" value="PHP_PolIIIA_DnaE3"/>
    <property type="match status" value="1"/>
</dbReference>
<evidence type="ECO:0000256" key="9">
    <source>
        <dbReference type="ARBA" id="ARBA00049244"/>
    </source>
</evidence>
<name>K0YPV6_9ACTO</name>
<dbReference type="Pfam" id="PF07733">
    <property type="entry name" value="DNA_pol3_alpha"/>
    <property type="match status" value="1"/>
</dbReference>
<evidence type="ECO:0000259" key="10">
    <source>
        <dbReference type="SMART" id="SM00481"/>
    </source>
</evidence>
<keyword evidence="6" id="KW-0548">Nucleotidyltransferase</keyword>
<evidence type="ECO:0000256" key="7">
    <source>
        <dbReference type="ARBA" id="ARBA00022705"/>
    </source>
</evidence>
<evidence type="ECO:0000313" key="11">
    <source>
        <dbReference type="EMBL" id="EJZ85473.1"/>
    </source>
</evidence>
<dbReference type="InterPro" id="IPR029460">
    <property type="entry name" value="DNAPol_HHH"/>
</dbReference>
<keyword evidence="7" id="KW-0235">DNA replication</keyword>
<comment type="similarity">
    <text evidence="2">Belongs to the DNA polymerase type-C family. DnaE subfamily.</text>
</comment>
<evidence type="ECO:0000256" key="2">
    <source>
        <dbReference type="ARBA" id="ARBA00009496"/>
    </source>
</evidence>
<evidence type="ECO:0000256" key="4">
    <source>
        <dbReference type="ARBA" id="ARBA00019114"/>
    </source>
</evidence>
<organism evidence="11 12">
    <name type="scientific">Schaalia turicensis ACS-279-V-Col4</name>
    <dbReference type="NCBI Taxonomy" id="883077"/>
    <lineage>
        <taxon>Bacteria</taxon>
        <taxon>Bacillati</taxon>
        <taxon>Actinomycetota</taxon>
        <taxon>Actinomycetes</taxon>
        <taxon>Actinomycetales</taxon>
        <taxon>Actinomycetaceae</taxon>
        <taxon>Schaalia</taxon>
    </lineage>
</organism>
<evidence type="ECO:0000256" key="5">
    <source>
        <dbReference type="ARBA" id="ARBA00022679"/>
    </source>
</evidence>
<evidence type="ECO:0000256" key="1">
    <source>
        <dbReference type="ARBA" id="ARBA00004496"/>
    </source>
</evidence>
<dbReference type="HOGENOM" id="CLU_001600_0_0_11"/>
<keyword evidence="12" id="KW-1185">Reference proteome</keyword>
<keyword evidence="8" id="KW-0239">DNA-directed DNA polymerase</keyword>
<dbReference type="PANTHER" id="PTHR32294:SF0">
    <property type="entry name" value="DNA POLYMERASE III SUBUNIT ALPHA"/>
    <property type="match status" value="1"/>
</dbReference>
<dbReference type="PATRIC" id="fig|883077.3.peg.1484"/>
<dbReference type="InterPro" id="IPR040982">
    <property type="entry name" value="DNA_pol3_finger"/>
</dbReference>
<dbReference type="InterPro" id="IPR011708">
    <property type="entry name" value="DNA_pol3_alpha_NTPase_dom"/>
</dbReference>
<dbReference type="GO" id="GO:0008408">
    <property type="term" value="F:3'-5' exonuclease activity"/>
    <property type="evidence" value="ECO:0007669"/>
    <property type="project" value="InterPro"/>
</dbReference>
<dbReference type="NCBIfam" id="TIGR00594">
    <property type="entry name" value="polc"/>
    <property type="match status" value="1"/>
</dbReference>
<dbReference type="Pfam" id="PF02811">
    <property type="entry name" value="PHP"/>
    <property type="match status" value="1"/>
</dbReference>
<dbReference type="GO" id="GO:0003676">
    <property type="term" value="F:nucleic acid binding"/>
    <property type="evidence" value="ECO:0007669"/>
    <property type="project" value="InterPro"/>
</dbReference>
<dbReference type="Gene3D" id="1.10.150.870">
    <property type="match status" value="1"/>
</dbReference>
<dbReference type="GO" id="GO:0005737">
    <property type="term" value="C:cytoplasm"/>
    <property type="evidence" value="ECO:0007669"/>
    <property type="project" value="UniProtKB-SubCell"/>
</dbReference>
<accession>K0YPV6</accession>
<dbReference type="SUPFAM" id="SSF89550">
    <property type="entry name" value="PHP domain-like"/>
    <property type="match status" value="1"/>
</dbReference>
<dbReference type="NCBIfam" id="NF004226">
    <property type="entry name" value="PRK05673.1"/>
    <property type="match status" value="1"/>
</dbReference>
<dbReference type="EMBL" id="AGWQ01000008">
    <property type="protein sequence ID" value="EJZ85473.1"/>
    <property type="molecule type" value="Genomic_DNA"/>
</dbReference>
<evidence type="ECO:0000256" key="6">
    <source>
        <dbReference type="ARBA" id="ARBA00022695"/>
    </source>
</evidence>
<dbReference type="SMART" id="SM00481">
    <property type="entry name" value="POLIIIAc"/>
    <property type="match status" value="1"/>
</dbReference>
<dbReference type="PANTHER" id="PTHR32294">
    <property type="entry name" value="DNA POLYMERASE III SUBUNIT ALPHA"/>
    <property type="match status" value="1"/>
</dbReference>
<protein>
    <recommendedName>
        <fullName evidence="4">DNA polymerase III subunit alpha</fullName>
        <ecNumber evidence="3">2.7.7.7</ecNumber>
    </recommendedName>
</protein>
<reference evidence="11 12" key="1">
    <citation type="submission" date="2012-07" db="EMBL/GenBank/DDBJ databases">
        <title>The Genome Sequence of Actinomyces turicensis ACS-279-V-COL4.</title>
        <authorList>
            <consortium name="The Broad Institute Genome Sequencing Platform"/>
            <person name="Earl A."/>
            <person name="Ward D."/>
            <person name="Feldgarden M."/>
            <person name="Gevers D."/>
            <person name="Saerens B."/>
            <person name="Vaneechoutte M."/>
            <person name="Walker B."/>
            <person name="Young S.K."/>
            <person name="Zeng Q."/>
            <person name="Gargeya S."/>
            <person name="Fitzgerald M."/>
            <person name="Haas B."/>
            <person name="Abouelleil A."/>
            <person name="Alvarado L."/>
            <person name="Arachchi H.M."/>
            <person name="Berlin A."/>
            <person name="Chapman S.B."/>
            <person name="Goldberg J."/>
            <person name="Griggs A."/>
            <person name="Gujja S."/>
            <person name="Hansen M."/>
            <person name="Howarth C."/>
            <person name="Imamovic A."/>
            <person name="Larimer J."/>
            <person name="McCowen C."/>
            <person name="Montmayeur A."/>
            <person name="Murphy C."/>
            <person name="Neiman D."/>
            <person name="Pearson M."/>
            <person name="Priest M."/>
            <person name="Roberts A."/>
            <person name="Saif S."/>
            <person name="Shea T."/>
            <person name="Sisk P."/>
            <person name="Sykes S."/>
            <person name="Wortman J."/>
            <person name="Nusbaum C."/>
            <person name="Birren B."/>
        </authorList>
    </citation>
    <scope>NUCLEOTIDE SEQUENCE [LARGE SCALE GENOMIC DNA]</scope>
    <source>
        <strain evidence="11 12">ACS-279-V-Col4</strain>
    </source>
</reference>
<dbReference type="InterPro" id="IPR004805">
    <property type="entry name" value="DnaE2/DnaE/PolC"/>
</dbReference>
<dbReference type="InterPro" id="IPR004013">
    <property type="entry name" value="PHP_dom"/>
</dbReference>
<keyword evidence="5" id="KW-0808">Transferase</keyword>
<gene>
    <name evidence="11" type="ORF">HMPREF9241_01473</name>
</gene>
<proteinExistence type="inferred from homology"/>
<comment type="catalytic activity">
    <reaction evidence="9">
        <text>DNA(n) + a 2'-deoxyribonucleoside 5'-triphosphate = DNA(n+1) + diphosphate</text>
        <dbReference type="Rhea" id="RHEA:22508"/>
        <dbReference type="Rhea" id="RHEA-COMP:17339"/>
        <dbReference type="Rhea" id="RHEA-COMP:17340"/>
        <dbReference type="ChEBI" id="CHEBI:33019"/>
        <dbReference type="ChEBI" id="CHEBI:61560"/>
        <dbReference type="ChEBI" id="CHEBI:173112"/>
        <dbReference type="EC" id="2.7.7.7"/>
    </reaction>
</comment>
<dbReference type="EC" id="2.7.7.7" evidence="3"/>
<evidence type="ECO:0000256" key="3">
    <source>
        <dbReference type="ARBA" id="ARBA00012417"/>
    </source>
</evidence>
<dbReference type="AlphaFoldDB" id="K0YPV6"/>
<dbReference type="GO" id="GO:0006260">
    <property type="term" value="P:DNA replication"/>
    <property type="evidence" value="ECO:0007669"/>
    <property type="project" value="UniProtKB-KW"/>
</dbReference>
<sequence length="1226" mass="136584">MKKAGASIRRKLLVELVNLRDFKESSHAPSGVLNHPMAATIKTMADSFVHLHNHSEYSMLDGAAKTKAMAEEAARLGQPAIGLTDHGYLFGAYDFYSNCKKAGVKPIIGLEAYVTPGTSRFDRQKVRWGEPWQKSDDVSGSGSYNHLTLLAYSTEGMHNLFRLGSYASTEGQFGKYPRADKELLSQFHEGLIVFTGCPSGAVQTRMRLGQWDEAVREAAELRDIFGAENFYVELMDHGIEMERRTQLQLLELAKLMDAPLVVTNDAHYVKKEDRQIQDALLCINSGSRISDPDRFKFDGDGYYIRPSEEMRELWKELPQACNSTLEIAERCEVYFTTTDDGANYMPDFPVPEGEDKTSWFIKEVEKGLNYRFPNGIPDDVRKQAKYEEDVIISMGFPGYFLTVADYINWAKSQGIRVGPGRGSGAGSMVAYAMKITELNPLEHGLIFERFLNPERISMPDFDVDFDERRRDEVIQYVKAKYGEDRISQVVTYGTIKTKQALKDSARILGKDFKVGEQLTKALPPSIMGKDISVHGIFDKDDKRYAEAVEFRKYYEENPETHEVVQYALGLEGLTRQWGVHACAVIMSSHTLTDIIPIMKRPQDGAIITQFDYPTCETLGLLKMDFLGLRNLTVVSDALENIVLNGKEEPDLEHLEFNDPKTYELLSAGETLGVFQLDGGGMRDLLKLMKPDNFEDISAVGALYRPGPMGANSHTNYALRKNGKQEITPIHPELAEALESILGTTYGLIVYQEQVMQIAQKLAGYSLGQADILRKAMGKKKPEVLAKQFEAFQQGMLDNGYSKESIQALWDVVVPFSAYAFNKAHSAAYGLVSYWTAFLKANYKTEYMAALLTSTKDNKDKRALYLAEARHMDITVLPPDVNASQGNFAPDGEAIRFGLNAIQNVGANVVEAIVETRKEKGPFTSFQDFLDKVPQVVCNKRTIQSLIRAGAFDSMGYTRRAMLSCCDEAVEAITDVKRNEAIGQFDLFGALGMDAGADSGSHALGVTIPDIPEFDRKFKLSQEREMLGLYVSDHPLRGIEGALARYQDHEIAQVVGSEDSMSNQTVRIAGLISNVQTKVTKQGSVWAVATLEDLSGSVEVLFFPRSYETISTHLAQDIVVQIEGRVNVRDEGMSIYGQSMTILDLREDGDTPLELQLPATRCTAELLGELKDVLQAFPGDSPVRLHIRERTGTTIVELDQRLRVSPTGPFFSHVKAIVGIDGVLSTH</sequence>
<dbReference type="Pfam" id="PF01336">
    <property type="entry name" value="tRNA_anti-codon"/>
    <property type="match status" value="1"/>
</dbReference>
<evidence type="ECO:0000313" key="12">
    <source>
        <dbReference type="Proteomes" id="UP000003994"/>
    </source>
</evidence>
<dbReference type="InterPro" id="IPR016195">
    <property type="entry name" value="Pol/histidinol_Pase-like"/>
</dbReference>
<dbReference type="Pfam" id="PF14579">
    <property type="entry name" value="HHH_6"/>
    <property type="match status" value="1"/>
</dbReference>
<dbReference type="GO" id="GO:0003887">
    <property type="term" value="F:DNA-directed DNA polymerase activity"/>
    <property type="evidence" value="ECO:0007669"/>
    <property type="project" value="UniProtKB-KW"/>
</dbReference>
<dbReference type="STRING" id="883077.HMPREF9241_01473"/>
<dbReference type="eggNOG" id="COG0587">
    <property type="taxonomic scope" value="Bacteria"/>
</dbReference>
<dbReference type="Gene3D" id="3.20.20.140">
    <property type="entry name" value="Metal-dependent hydrolases"/>
    <property type="match status" value="1"/>
</dbReference>
<dbReference type="InterPro" id="IPR041931">
    <property type="entry name" value="DNA_pol3_alpha_thumb_dom"/>
</dbReference>